<evidence type="ECO:0000313" key="2">
    <source>
        <dbReference type="EMBL" id="PWI32427.1"/>
    </source>
</evidence>
<name>A0A2U3B6L6_9VIBR</name>
<dbReference type="Pfam" id="PF13847">
    <property type="entry name" value="Methyltransf_31"/>
    <property type="match status" value="1"/>
</dbReference>
<dbReference type="Gene3D" id="3.40.50.150">
    <property type="entry name" value="Vaccinia Virus protein VP39"/>
    <property type="match status" value="1"/>
</dbReference>
<dbReference type="OrthoDB" id="9760689at2"/>
<keyword evidence="2" id="KW-0808">Transferase</keyword>
<accession>A0A2U3B6L6</accession>
<proteinExistence type="predicted"/>
<dbReference type="Proteomes" id="UP000245362">
    <property type="component" value="Unassembled WGS sequence"/>
</dbReference>
<dbReference type="SUPFAM" id="SSF53335">
    <property type="entry name" value="S-adenosyl-L-methionine-dependent methyltransferases"/>
    <property type="match status" value="1"/>
</dbReference>
<dbReference type="InterPro" id="IPR025714">
    <property type="entry name" value="Methyltranfer_dom"/>
</dbReference>
<evidence type="ECO:0000259" key="1">
    <source>
        <dbReference type="Pfam" id="PF13847"/>
    </source>
</evidence>
<dbReference type="GO" id="GO:0032259">
    <property type="term" value="P:methylation"/>
    <property type="evidence" value="ECO:0007669"/>
    <property type="project" value="UniProtKB-KW"/>
</dbReference>
<gene>
    <name evidence="2" type="ORF">DI392_15320</name>
</gene>
<dbReference type="PANTHER" id="PTHR43861:SF1">
    <property type="entry name" value="TRANS-ACONITATE 2-METHYLTRANSFERASE"/>
    <property type="match status" value="1"/>
</dbReference>
<dbReference type="RefSeq" id="WP_109320567.1">
    <property type="nucleotide sequence ID" value="NZ_QFWT01000009.1"/>
</dbReference>
<dbReference type="PANTHER" id="PTHR43861">
    <property type="entry name" value="TRANS-ACONITATE 2-METHYLTRANSFERASE-RELATED"/>
    <property type="match status" value="1"/>
</dbReference>
<keyword evidence="2" id="KW-0489">Methyltransferase</keyword>
<organism evidence="2 3">
    <name type="scientific">Vibrio albus</name>
    <dbReference type="NCBI Taxonomy" id="2200953"/>
    <lineage>
        <taxon>Bacteria</taxon>
        <taxon>Pseudomonadati</taxon>
        <taxon>Pseudomonadota</taxon>
        <taxon>Gammaproteobacteria</taxon>
        <taxon>Vibrionales</taxon>
        <taxon>Vibrionaceae</taxon>
        <taxon>Vibrio</taxon>
    </lineage>
</organism>
<evidence type="ECO:0000313" key="3">
    <source>
        <dbReference type="Proteomes" id="UP000245362"/>
    </source>
</evidence>
<dbReference type="AlphaFoldDB" id="A0A2U3B6L6"/>
<dbReference type="GO" id="GO:0008168">
    <property type="term" value="F:methyltransferase activity"/>
    <property type="evidence" value="ECO:0007669"/>
    <property type="project" value="UniProtKB-KW"/>
</dbReference>
<feature type="domain" description="Methyltransferase" evidence="1">
    <location>
        <begin position="37"/>
        <end position="153"/>
    </location>
</feature>
<dbReference type="InterPro" id="IPR029063">
    <property type="entry name" value="SAM-dependent_MTases_sf"/>
</dbReference>
<dbReference type="CDD" id="cd02440">
    <property type="entry name" value="AdoMet_MTases"/>
    <property type="match status" value="1"/>
</dbReference>
<comment type="caution">
    <text evidence="2">The sequence shown here is derived from an EMBL/GenBank/DDBJ whole genome shotgun (WGS) entry which is preliminary data.</text>
</comment>
<protein>
    <submittedName>
        <fullName evidence="2">Class I SAM-dependent methyltransferase</fullName>
    </submittedName>
</protein>
<keyword evidence="3" id="KW-1185">Reference proteome</keyword>
<reference evidence="2 3" key="1">
    <citation type="submission" date="2018-05" db="EMBL/GenBank/DDBJ databases">
        <title>Vibrio limimaris sp. nov., isolated from marine sediment.</title>
        <authorList>
            <person name="Li C.-M."/>
        </authorList>
    </citation>
    <scope>NUCLEOTIDE SEQUENCE [LARGE SCALE GENOMIC DNA]</scope>
    <source>
        <strain evidence="2 3">E4404</strain>
    </source>
</reference>
<sequence>MGISFSEPERLKEIFDAEHREEWQKTSHIMSSLALRENEVIADIGAGTGYFSNLFSQTIKSGKVYAIDCEPNMVAYMKNRFSESGFAHLTVVQSEADDPCIPAGVNTVFLANTYRFILKRNEFLQKMREQTAPGTRFVFVDFKGSHARVSPQMAMDEVQGAGFKVLNFDAEGCPDHYILTFSAA</sequence>
<dbReference type="EMBL" id="QFWT01000009">
    <property type="protein sequence ID" value="PWI32427.1"/>
    <property type="molecule type" value="Genomic_DNA"/>
</dbReference>